<dbReference type="HOGENOM" id="CLU_051989_0_0_1"/>
<evidence type="ECO:0000313" key="2">
    <source>
        <dbReference type="EMBL" id="CCM03909.1"/>
    </source>
</evidence>
<name>J4H3V6_9APHY</name>
<dbReference type="CDD" id="cd01838">
    <property type="entry name" value="Isoamyl_acetate_hydrolase_like"/>
    <property type="match status" value="1"/>
</dbReference>
<dbReference type="PANTHER" id="PTHR14209:SF19">
    <property type="entry name" value="ISOAMYL ACETATE-HYDROLYZING ESTERASE 1 HOMOLOG"/>
    <property type="match status" value="1"/>
</dbReference>
<dbReference type="InterPro" id="IPR008265">
    <property type="entry name" value="Lipase_GDSL_AS"/>
</dbReference>
<dbReference type="GO" id="GO:0006629">
    <property type="term" value="P:lipid metabolic process"/>
    <property type="evidence" value="ECO:0007669"/>
    <property type="project" value="InterPro"/>
</dbReference>
<dbReference type="STRING" id="599839.J4H3V6"/>
<dbReference type="FunCoup" id="J4H3V6">
    <property type="interactions" value="98"/>
</dbReference>
<dbReference type="RefSeq" id="XP_012183192.1">
    <property type="nucleotide sequence ID" value="XM_012327802.1"/>
</dbReference>
<gene>
    <name evidence="2" type="ORF">FIBRA_06060</name>
</gene>
<dbReference type="Pfam" id="PF13472">
    <property type="entry name" value="Lipase_GDSL_2"/>
    <property type="match status" value="1"/>
</dbReference>
<dbReference type="InterPro" id="IPR036514">
    <property type="entry name" value="SGNH_hydro_sf"/>
</dbReference>
<dbReference type="GeneID" id="24098820"/>
<accession>J4H3V6</accession>
<organism evidence="2 3">
    <name type="scientific">Fibroporia radiculosa</name>
    <dbReference type="NCBI Taxonomy" id="599839"/>
    <lineage>
        <taxon>Eukaryota</taxon>
        <taxon>Fungi</taxon>
        <taxon>Dikarya</taxon>
        <taxon>Basidiomycota</taxon>
        <taxon>Agaricomycotina</taxon>
        <taxon>Agaricomycetes</taxon>
        <taxon>Polyporales</taxon>
        <taxon>Fibroporiaceae</taxon>
        <taxon>Fibroporia</taxon>
    </lineage>
</organism>
<dbReference type="Proteomes" id="UP000006352">
    <property type="component" value="Unassembled WGS sequence"/>
</dbReference>
<dbReference type="SUPFAM" id="SSF52266">
    <property type="entry name" value="SGNH hydrolase"/>
    <property type="match status" value="1"/>
</dbReference>
<dbReference type="InterPro" id="IPR045136">
    <property type="entry name" value="Iah1-like"/>
</dbReference>
<sequence>MSASIQDAIMLLGDSLTQGGWEAHGFAQRLAFAYNRKLDVINRGMSGYNTEWIIPVFEQCFATQNEQQHVPKVRLLTIWLGANDAATEGTPQYVPLPAYSANLAKLVRTVTDSASAHYSPVTRILLLTPPPVNTHQWAAHRAEQNQTLDRNFEKTRTYAQAVRDVGKQVGVPVVDLWTALWDACGHVEEQLSEYLSDGLHLTDRGYAIVFDEIMKSVSENYPELHYDKLPPVFELWDKINLENPLSSLSKRDIFSSA</sequence>
<dbReference type="Gene3D" id="3.40.50.1110">
    <property type="entry name" value="SGNH hydrolase"/>
    <property type="match status" value="1"/>
</dbReference>
<reference evidence="2 3" key="1">
    <citation type="journal article" date="2012" name="Appl. Environ. Microbiol.">
        <title>Short-read sequencing for genomic analysis of the brown rot fungus Fibroporia radiculosa.</title>
        <authorList>
            <person name="Tang J.D."/>
            <person name="Perkins A.D."/>
            <person name="Sonstegard T.S."/>
            <person name="Schroeder S.G."/>
            <person name="Burgess S.C."/>
            <person name="Diehl S.V."/>
        </authorList>
    </citation>
    <scope>NUCLEOTIDE SEQUENCE [LARGE SCALE GENOMIC DNA]</scope>
    <source>
        <strain evidence="2 3">TFFH 294</strain>
    </source>
</reference>
<keyword evidence="3" id="KW-1185">Reference proteome</keyword>
<dbReference type="PROSITE" id="PS01098">
    <property type="entry name" value="LIPASE_GDSL_SER"/>
    <property type="match status" value="1"/>
</dbReference>
<dbReference type="InterPro" id="IPR013830">
    <property type="entry name" value="SGNH_hydro"/>
</dbReference>
<dbReference type="OrthoDB" id="671439at2759"/>
<dbReference type="AlphaFoldDB" id="J4H3V6"/>
<evidence type="ECO:0000259" key="1">
    <source>
        <dbReference type="Pfam" id="PF13472"/>
    </source>
</evidence>
<feature type="domain" description="SGNH hydrolase-type esterase" evidence="1">
    <location>
        <begin position="11"/>
        <end position="208"/>
    </location>
</feature>
<protein>
    <recommendedName>
        <fullName evidence="1">SGNH hydrolase-type esterase domain-containing protein</fullName>
    </recommendedName>
</protein>
<dbReference type="InParanoid" id="J4H3V6"/>
<evidence type="ECO:0000313" key="3">
    <source>
        <dbReference type="Proteomes" id="UP000006352"/>
    </source>
</evidence>
<proteinExistence type="predicted"/>
<dbReference type="EMBL" id="HE797134">
    <property type="protein sequence ID" value="CCM03909.1"/>
    <property type="molecule type" value="Genomic_DNA"/>
</dbReference>
<dbReference type="PANTHER" id="PTHR14209">
    <property type="entry name" value="ISOAMYL ACETATE-HYDROLYZING ESTERASE 1"/>
    <property type="match status" value="1"/>
</dbReference>
<dbReference type="GO" id="GO:0016298">
    <property type="term" value="F:lipase activity"/>
    <property type="evidence" value="ECO:0007669"/>
    <property type="project" value="InterPro"/>
</dbReference>